<dbReference type="EMBL" id="JAUMIS010000002">
    <property type="protein sequence ID" value="MDO3722225.1"/>
    <property type="molecule type" value="Genomic_DNA"/>
</dbReference>
<accession>A0ABT8W1U3</accession>
<dbReference type="RefSeq" id="WP_302909953.1">
    <property type="nucleotide sequence ID" value="NZ_JAUMIS010000002.1"/>
</dbReference>
<name>A0ABT8W1U3_9GAMM</name>
<reference evidence="1" key="1">
    <citation type="submission" date="2023-07" db="EMBL/GenBank/DDBJ databases">
        <title>Marinobacter sp. chi1 genome sequencing and assembly.</title>
        <authorList>
            <person name="Park S."/>
        </authorList>
    </citation>
    <scope>NUCLEOTIDE SEQUENCE</scope>
    <source>
        <strain evidence="1">Chi1</strain>
    </source>
</reference>
<keyword evidence="2" id="KW-1185">Reference proteome</keyword>
<evidence type="ECO:0000313" key="1">
    <source>
        <dbReference type="EMBL" id="MDO3722225.1"/>
    </source>
</evidence>
<gene>
    <name evidence="1" type="ORF">QVZ43_10870</name>
</gene>
<dbReference type="Proteomes" id="UP001168640">
    <property type="component" value="Unassembled WGS sequence"/>
</dbReference>
<evidence type="ECO:0000313" key="2">
    <source>
        <dbReference type="Proteomes" id="UP001168640"/>
    </source>
</evidence>
<sequence>MIFTLENARIPAICTRADIEQLPTEELLALYNELTGKATKRFANRDKGLEQVWKALEAAGRAAQPSGSPVDGLLALLAERPQTVAEIRELLHLPSDKKARNVIDRARREGHAVKNVGPCTFGL</sequence>
<comment type="caution">
    <text evidence="1">The sequence shown here is derived from an EMBL/GenBank/DDBJ whole genome shotgun (WGS) entry which is preliminary data.</text>
</comment>
<proteinExistence type="predicted"/>
<protein>
    <submittedName>
        <fullName evidence="1">Uncharacterized protein</fullName>
    </submittedName>
</protein>
<organism evidence="1 2">
    <name type="scientific">Marinobacter suaedae</name>
    <dbReference type="NCBI Taxonomy" id="3057675"/>
    <lineage>
        <taxon>Bacteria</taxon>
        <taxon>Pseudomonadati</taxon>
        <taxon>Pseudomonadota</taxon>
        <taxon>Gammaproteobacteria</taxon>
        <taxon>Pseudomonadales</taxon>
        <taxon>Marinobacteraceae</taxon>
        <taxon>Marinobacter</taxon>
    </lineage>
</organism>